<dbReference type="Proteomes" id="UP000626109">
    <property type="component" value="Unassembled WGS sequence"/>
</dbReference>
<accession>A0A813I0F8</accession>
<gene>
    <name evidence="2" type="ORF">PGLA2088_LOCUS3539</name>
</gene>
<comment type="caution">
    <text evidence="2">The sequence shown here is derived from an EMBL/GenBank/DDBJ whole genome shotgun (WGS) entry which is preliminary data.</text>
</comment>
<reference evidence="2" key="1">
    <citation type="submission" date="2021-02" db="EMBL/GenBank/DDBJ databases">
        <authorList>
            <person name="Dougan E. K."/>
            <person name="Rhodes N."/>
            <person name="Thang M."/>
            <person name="Chan C."/>
        </authorList>
    </citation>
    <scope>NUCLEOTIDE SEQUENCE</scope>
</reference>
<organism evidence="2 3">
    <name type="scientific">Polarella glacialis</name>
    <name type="common">Dinoflagellate</name>
    <dbReference type="NCBI Taxonomy" id="89957"/>
    <lineage>
        <taxon>Eukaryota</taxon>
        <taxon>Sar</taxon>
        <taxon>Alveolata</taxon>
        <taxon>Dinophyceae</taxon>
        <taxon>Suessiales</taxon>
        <taxon>Suessiaceae</taxon>
        <taxon>Polarella</taxon>
    </lineage>
</organism>
<name>A0A813I0F8_POLGL</name>
<protein>
    <recommendedName>
        <fullName evidence="4">Protein C10</fullName>
    </recommendedName>
</protein>
<proteinExistence type="predicted"/>
<dbReference type="AlphaFoldDB" id="A0A813I0F8"/>
<dbReference type="EMBL" id="CAJNNW010003069">
    <property type="protein sequence ID" value="CAE8645006.1"/>
    <property type="molecule type" value="Genomic_DNA"/>
</dbReference>
<evidence type="ECO:0000256" key="1">
    <source>
        <dbReference type="SAM" id="MobiDB-lite"/>
    </source>
</evidence>
<evidence type="ECO:0000313" key="2">
    <source>
        <dbReference type="EMBL" id="CAE8645006.1"/>
    </source>
</evidence>
<feature type="region of interest" description="Disordered" evidence="1">
    <location>
        <begin position="1"/>
        <end position="33"/>
    </location>
</feature>
<evidence type="ECO:0008006" key="4">
    <source>
        <dbReference type="Google" id="ProtNLM"/>
    </source>
</evidence>
<feature type="compositionally biased region" description="Polar residues" evidence="1">
    <location>
        <begin position="18"/>
        <end position="28"/>
    </location>
</feature>
<evidence type="ECO:0000313" key="3">
    <source>
        <dbReference type="Proteomes" id="UP000626109"/>
    </source>
</evidence>
<sequence>MLRAQLFSGDEPAPGSFRPSSLRSSFNGDESEGTARRRLFDGEDWGDDLALLRGIRAAPWMDTLIAEFSKMEFQERLHKDWGDAGSDPITQGLARQAVCLPLQIPVVSKFGFEPSKRGVLQSTAAFKPFALHPEVKSRSDLLQTLVSPALQQLVASAQSLQKVREDAAWDPALQEVLETEQKLCFA</sequence>